<geneLocation type="plasmid" evidence="3 4">
    <name>pBN1</name>
</geneLocation>
<proteinExistence type="predicted"/>
<dbReference type="PANTHER" id="PTHR37951:SF1">
    <property type="entry name" value="TYPE VI SECRETION SYSTEM COMPONENT TSSA1"/>
    <property type="match status" value="1"/>
</dbReference>
<dbReference type="AlphaFoldDB" id="A0A248VYS2"/>
<dbReference type="EMBL" id="CP022991">
    <property type="protein sequence ID" value="ASW03540.1"/>
    <property type="molecule type" value="Genomic_DNA"/>
</dbReference>
<organism evidence="3 4">
    <name type="scientific">Paraburkholderia aromaticivorans</name>
    <dbReference type="NCBI Taxonomy" id="2026199"/>
    <lineage>
        <taxon>Bacteria</taxon>
        <taxon>Pseudomonadati</taxon>
        <taxon>Pseudomonadota</taxon>
        <taxon>Betaproteobacteria</taxon>
        <taxon>Burkholderiales</taxon>
        <taxon>Burkholderiaceae</taxon>
        <taxon>Paraburkholderia</taxon>
    </lineage>
</organism>
<dbReference type="InterPro" id="IPR010657">
    <property type="entry name" value="ImpA_N"/>
</dbReference>
<protein>
    <submittedName>
        <fullName evidence="3">Type VI secretion protein</fullName>
    </submittedName>
</protein>
<dbReference type="Pfam" id="PF06812">
    <property type="entry name" value="ImpA_N"/>
    <property type="match status" value="1"/>
</dbReference>
<evidence type="ECO:0000313" key="3">
    <source>
        <dbReference type="EMBL" id="ASW03540.1"/>
    </source>
</evidence>
<gene>
    <name evidence="3" type="ORF">CJU94_35925</name>
</gene>
<dbReference type="Proteomes" id="UP000215158">
    <property type="component" value="Plasmid pBN1"/>
</dbReference>
<dbReference type="RefSeq" id="WP_095423365.1">
    <property type="nucleotide sequence ID" value="NZ_CP022991.1"/>
</dbReference>
<feature type="region of interest" description="Disordered" evidence="1">
    <location>
        <begin position="262"/>
        <end position="305"/>
    </location>
</feature>
<dbReference type="NCBIfam" id="TIGR03363">
    <property type="entry name" value="VI_chp_8"/>
    <property type="match status" value="1"/>
</dbReference>
<feature type="domain" description="ImpA N-terminal" evidence="2">
    <location>
        <begin position="13"/>
        <end position="134"/>
    </location>
</feature>
<accession>A0A248VYS2</accession>
<keyword evidence="3" id="KW-0614">Plasmid</keyword>
<evidence type="ECO:0000259" key="2">
    <source>
        <dbReference type="Pfam" id="PF06812"/>
    </source>
</evidence>
<evidence type="ECO:0000313" key="4">
    <source>
        <dbReference type="Proteomes" id="UP000215158"/>
    </source>
</evidence>
<dbReference type="InterPro" id="IPR017740">
    <property type="entry name" value="TssA-like"/>
</dbReference>
<dbReference type="PANTHER" id="PTHR37951">
    <property type="entry name" value="CYTOPLASMIC PROTEIN-RELATED"/>
    <property type="match status" value="1"/>
</dbReference>
<sequence length="305" mass="32408">MNDSTTTDPLLIPIDGTAPTGPNLEYDPAFIELERIAMPTPERAMGDSLKVAQEPDWDKVSSAAEALFQRTKDLRVAVHLCAAHAHQQGLAGWVAGLALVRGLLEQYWEGVHPQLDADDDNDPTARANALMPLADPQSVLRGFRLMPFVQSPRLGRFSLRDLRVATGAIVAAPSADGTPPATLVDLEACCMDCADDHLPAASALLHAALDHAEAITAVLRERLGTDSPDMSNLAGDIAELKKFVDAQLIRRFPERAARHALADAPPAGDGSAPNPALAPAQPAQDKIAGHDDVMGSDQDPVKLLS</sequence>
<name>A0A248VYS2_9BURK</name>
<evidence type="ECO:0000256" key="1">
    <source>
        <dbReference type="SAM" id="MobiDB-lite"/>
    </source>
</evidence>
<dbReference type="OrthoDB" id="9771118at2"/>
<reference evidence="3 4" key="1">
    <citation type="submission" date="2017-08" db="EMBL/GenBank/DDBJ databases">
        <title>Identification and genetic characteristics of simultaneous BTEX- and naphthalene-degrading Paraburkholderia sp. BN5 isolated from petroleum-contaminated soil.</title>
        <authorList>
            <person name="Lee Y."/>
            <person name="Jeon C.O."/>
        </authorList>
    </citation>
    <scope>NUCLEOTIDE SEQUENCE [LARGE SCALE GENOMIC DNA]</scope>
    <source>
        <strain evidence="3 4">BN5</strain>
        <plasmid evidence="3 4">pBN1</plasmid>
    </source>
</reference>
<dbReference type="KEGG" id="parb:CJU94_35925"/>
<keyword evidence="4" id="KW-1185">Reference proteome</keyword>
<feature type="compositionally biased region" description="Low complexity" evidence="1">
    <location>
        <begin position="262"/>
        <end position="284"/>
    </location>
</feature>